<proteinExistence type="predicted"/>
<feature type="compositionally biased region" description="Low complexity" evidence="1">
    <location>
        <begin position="13"/>
        <end position="35"/>
    </location>
</feature>
<feature type="compositionally biased region" description="Pro residues" evidence="1">
    <location>
        <begin position="1"/>
        <end position="10"/>
    </location>
</feature>
<comment type="caution">
    <text evidence="2">The sequence shown here is derived from an EMBL/GenBank/DDBJ whole genome shotgun (WGS) entry which is preliminary data.</text>
</comment>
<dbReference type="PRINTS" id="PR01217">
    <property type="entry name" value="PRICHEXTENSN"/>
</dbReference>
<feature type="compositionally biased region" description="Pro residues" evidence="1">
    <location>
        <begin position="59"/>
        <end position="73"/>
    </location>
</feature>
<dbReference type="EMBL" id="JAWQEG010008935">
    <property type="protein sequence ID" value="KAK3849427.1"/>
    <property type="molecule type" value="Genomic_DNA"/>
</dbReference>
<evidence type="ECO:0000256" key="1">
    <source>
        <dbReference type="SAM" id="MobiDB-lite"/>
    </source>
</evidence>
<protein>
    <submittedName>
        <fullName evidence="2">Uncharacterized protein</fullName>
    </submittedName>
</protein>
<evidence type="ECO:0000313" key="2">
    <source>
        <dbReference type="EMBL" id="KAK3849427.1"/>
    </source>
</evidence>
<accession>A0AAE1BEX1</accession>
<name>A0AAE1BEX1_PETCI</name>
<reference evidence="2" key="1">
    <citation type="submission" date="2023-10" db="EMBL/GenBank/DDBJ databases">
        <title>Genome assemblies of two species of porcelain crab, Petrolisthes cinctipes and Petrolisthes manimaculis (Anomura: Porcellanidae).</title>
        <authorList>
            <person name="Angst P."/>
        </authorList>
    </citation>
    <scope>NUCLEOTIDE SEQUENCE</scope>
    <source>
        <strain evidence="2">PB745_01</strain>
        <tissue evidence="2">Gill</tissue>
    </source>
</reference>
<keyword evidence="3" id="KW-1185">Reference proteome</keyword>
<organism evidence="2 3">
    <name type="scientific">Petrolisthes cinctipes</name>
    <name type="common">Flat porcelain crab</name>
    <dbReference type="NCBI Taxonomy" id="88211"/>
    <lineage>
        <taxon>Eukaryota</taxon>
        <taxon>Metazoa</taxon>
        <taxon>Ecdysozoa</taxon>
        <taxon>Arthropoda</taxon>
        <taxon>Crustacea</taxon>
        <taxon>Multicrustacea</taxon>
        <taxon>Malacostraca</taxon>
        <taxon>Eumalacostraca</taxon>
        <taxon>Eucarida</taxon>
        <taxon>Decapoda</taxon>
        <taxon>Pleocyemata</taxon>
        <taxon>Anomura</taxon>
        <taxon>Galatheoidea</taxon>
        <taxon>Porcellanidae</taxon>
        <taxon>Petrolisthes</taxon>
    </lineage>
</organism>
<sequence length="123" mass="13190">MSIPLLPPQPFYSSRPSPHSTSTTPGPLPPTLNLSHSPSSTIIPHLHSPSICTIQFHPTSPPTPPPLNSPTPTLPFTSSTPPTIDSLPPFPSLSHPPLHNSTPPLPCSTRTPQYNPPFLLLHK</sequence>
<gene>
    <name evidence="2" type="ORF">Pcinc_043818</name>
</gene>
<feature type="compositionally biased region" description="Low complexity" evidence="1">
    <location>
        <begin position="74"/>
        <end position="102"/>
    </location>
</feature>
<feature type="region of interest" description="Disordered" evidence="1">
    <location>
        <begin position="1"/>
        <end position="112"/>
    </location>
</feature>
<evidence type="ECO:0000313" key="3">
    <source>
        <dbReference type="Proteomes" id="UP001286313"/>
    </source>
</evidence>
<dbReference type="AlphaFoldDB" id="A0AAE1BEX1"/>
<dbReference type="Proteomes" id="UP001286313">
    <property type="component" value="Unassembled WGS sequence"/>
</dbReference>